<reference evidence="2" key="1">
    <citation type="submission" date="2020-09" db="EMBL/GenBank/DDBJ databases">
        <title>Genome-Enabled Discovery of Anthraquinone Biosynthesis in Senna tora.</title>
        <authorList>
            <person name="Kang S.-H."/>
            <person name="Pandey R.P."/>
            <person name="Lee C.-M."/>
            <person name="Sim J.-S."/>
            <person name="Jeong J.-T."/>
            <person name="Choi B.-S."/>
            <person name="Jung M."/>
            <person name="Ginzburg D."/>
            <person name="Zhao K."/>
            <person name="Won S.Y."/>
            <person name="Oh T.-J."/>
            <person name="Yu Y."/>
            <person name="Kim N.-H."/>
            <person name="Lee O.R."/>
            <person name="Lee T.-H."/>
            <person name="Bashyal P."/>
            <person name="Kim T.-S."/>
            <person name="Lee W.-H."/>
            <person name="Kawkins C."/>
            <person name="Kim C.-K."/>
            <person name="Kim J.S."/>
            <person name="Ahn B.O."/>
            <person name="Rhee S.Y."/>
            <person name="Sohng J.K."/>
        </authorList>
    </citation>
    <scope>NUCLEOTIDE SEQUENCE</scope>
    <source>
        <tissue evidence="2">Leaf</tissue>
    </source>
</reference>
<organism evidence="2 3">
    <name type="scientific">Senna tora</name>
    <dbReference type="NCBI Taxonomy" id="362788"/>
    <lineage>
        <taxon>Eukaryota</taxon>
        <taxon>Viridiplantae</taxon>
        <taxon>Streptophyta</taxon>
        <taxon>Embryophyta</taxon>
        <taxon>Tracheophyta</taxon>
        <taxon>Spermatophyta</taxon>
        <taxon>Magnoliopsida</taxon>
        <taxon>eudicotyledons</taxon>
        <taxon>Gunneridae</taxon>
        <taxon>Pentapetalae</taxon>
        <taxon>rosids</taxon>
        <taxon>fabids</taxon>
        <taxon>Fabales</taxon>
        <taxon>Fabaceae</taxon>
        <taxon>Caesalpinioideae</taxon>
        <taxon>Cassia clade</taxon>
        <taxon>Senna</taxon>
    </lineage>
</organism>
<comment type="caution">
    <text evidence="2">The sequence shown here is derived from an EMBL/GenBank/DDBJ whole genome shotgun (WGS) entry which is preliminary data.</text>
</comment>
<sequence>MGAKEPAFSSIHGSNQSVDNAANNGRDGTLCRSLDTSIVNDSSEFGNLPLPELDSIEELGISSGLGGNQDLSSWLNFDEDGLQDHDSIGLEIPMDDLSELSMIM</sequence>
<dbReference type="AlphaFoldDB" id="A0A834WL22"/>
<evidence type="ECO:0000313" key="3">
    <source>
        <dbReference type="Proteomes" id="UP000634136"/>
    </source>
</evidence>
<evidence type="ECO:0000313" key="2">
    <source>
        <dbReference type="EMBL" id="KAF7823236.1"/>
    </source>
</evidence>
<protein>
    <submittedName>
        <fullName evidence="2">Uncharacterized protein</fullName>
    </submittedName>
</protein>
<dbReference type="EMBL" id="JAAIUW010000007">
    <property type="protein sequence ID" value="KAF7823236.1"/>
    <property type="molecule type" value="Genomic_DNA"/>
</dbReference>
<dbReference type="Proteomes" id="UP000634136">
    <property type="component" value="Unassembled WGS sequence"/>
</dbReference>
<proteinExistence type="predicted"/>
<feature type="region of interest" description="Disordered" evidence="1">
    <location>
        <begin position="1"/>
        <end position="26"/>
    </location>
</feature>
<dbReference type="PANTHER" id="PTHR31115">
    <property type="entry name" value="OS05G0107300 PROTEIN"/>
    <property type="match status" value="1"/>
</dbReference>
<gene>
    <name evidence="2" type="ORF">G2W53_021380</name>
</gene>
<keyword evidence="3" id="KW-1185">Reference proteome</keyword>
<dbReference type="PANTHER" id="PTHR31115:SF4">
    <property type="entry name" value="SPECTRIN BETA CHAIN, BRAIN"/>
    <property type="match status" value="1"/>
</dbReference>
<name>A0A834WL22_9FABA</name>
<evidence type="ECO:0000256" key="1">
    <source>
        <dbReference type="SAM" id="MobiDB-lite"/>
    </source>
</evidence>
<feature type="compositionally biased region" description="Polar residues" evidence="1">
    <location>
        <begin position="11"/>
        <end position="23"/>
    </location>
</feature>
<dbReference type="OrthoDB" id="1915143at2759"/>
<accession>A0A834WL22</accession>